<evidence type="ECO:0000313" key="3">
    <source>
        <dbReference type="Proteomes" id="UP000217448"/>
    </source>
</evidence>
<feature type="region of interest" description="Disordered" evidence="1">
    <location>
        <begin position="99"/>
        <end position="150"/>
    </location>
</feature>
<dbReference type="EMBL" id="NTHN02000033">
    <property type="protein sequence ID" value="MCT4371902.1"/>
    <property type="molecule type" value="Genomic_DNA"/>
</dbReference>
<gene>
    <name evidence="2" type="ORF">CLG85_016885</name>
</gene>
<organism evidence="2 3">
    <name type="scientific">Alloyangia mangrovi</name>
    <dbReference type="NCBI Taxonomy" id="1779329"/>
    <lineage>
        <taxon>Bacteria</taxon>
        <taxon>Pseudomonadati</taxon>
        <taxon>Pseudomonadota</taxon>
        <taxon>Alphaproteobacteria</taxon>
        <taxon>Rhodobacterales</taxon>
        <taxon>Roseobacteraceae</taxon>
        <taxon>Alloyangia</taxon>
    </lineage>
</organism>
<feature type="non-terminal residue" evidence="2">
    <location>
        <position position="150"/>
    </location>
</feature>
<evidence type="ECO:0000256" key="1">
    <source>
        <dbReference type="SAM" id="MobiDB-lite"/>
    </source>
</evidence>
<feature type="compositionally biased region" description="Low complexity" evidence="1">
    <location>
        <begin position="118"/>
        <end position="136"/>
    </location>
</feature>
<sequence length="150" mass="15058">MRIKVSASSAILTLGTAIGSALIGAPVLAQRIDTISTPAEVPPASYTAAQYVDSRGCVFVRAGFDDAVIWVPRVSRAGEPVCGYAPSLSGQSRTAVAEAPAAKSAPVIEPTPAPAPKPVQAAAAPSPAPTRSPSQPMTTVASKPATVVKA</sequence>
<reference evidence="3" key="1">
    <citation type="submission" date="2023-07" db="EMBL/GenBank/DDBJ databases">
        <title>Yangia mangrovi SAOS 153D genome.</title>
        <authorList>
            <person name="Verma A."/>
            <person name="Pal Y."/>
            <person name="Sundharam S."/>
            <person name="Bisht B."/>
            <person name="Srinivasan K."/>
        </authorList>
    </citation>
    <scope>NUCLEOTIDE SEQUENCE [LARGE SCALE GENOMIC DNA]</scope>
    <source>
        <strain evidence="3">SAOS 153D</strain>
    </source>
</reference>
<name>A0ABT2KQW3_9RHOB</name>
<proteinExistence type="predicted"/>
<feature type="compositionally biased region" description="Low complexity" evidence="1">
    <location>
        <begin position="99"/>
        <end position="108"/>
    </location>
</feature>
<dbReference type="Proteomes" id="UP000217448">
    <property type="component" value="Unassembled WGS sequence"/>
</dbReference>
<comment type="caution">
    <text evidence="2">The sequence shown here is derived from an EMBL/GenBank/DDBJ whole genome shotgun (WGS) entry which is preliminary data.</text>
</comment>
<evidence type="ECO:0000313" key="2">
    <source>
        <dbReference type="EMBL" id="MCT4371902.1"/>
    </source>
</evidence>
<accession>A0ABT2KQW3</accession>
<keyword evidence="3" id="KW-1185">Reference proteome</keyword>
<protein>
    <submittedName>
        <fullName evidence="2">SPOR domain-containing protein</fullName>
    </submittedName>
</protein>